<name>A0A0A9EE67_ARUDO</name>
<sequence length="62" mass="6704">MHISEPDTSARNKHNICLPEKRDSQAGNRSLECISHIQQGTVTAQVATVCSEERITPGTLSG</sequence>
<protein>
    <submittedName>
        <fullName evidence="1">Uncharacterized protein</fullName>
    </submittedName>
</protein>
<accession>A0A0A9EE67</accession>
<reference evidence="1" key="2">
    <citation type="journal article" date="2015" name="Data Brief">
        <title>Shoot transcriptome of the giant reed, Arundo donax.</title>
        <authorList>
            <person name="Barrero R.A."/>
            <person name="Guerrero F.D."/>
            <person name="Moolhuijzen P."/>
            <person name="Goolsby J.A."/>
            <person name="Tidwell J."/>
            <person name="Bellgard S.E."/>
            <person name="Bellgard M.I."/>
        </authorList>
    </citation>
    <scope>NUCLEOTIDE SEQUENCE</scope>
    <source>
        <tissue evidence="1">Shoot tissue taken approximately 20 cm above the soil surface</tissue>
    </source>
</reference>
<proteinExistence type="predicted"/>
<dbReference type="AlphaFoldDB" id="A0A0A9EE67"/>
<evidence type="ECO:0000313" key="1">
    <source>
        <dbReference type="EMBL" id="JAD96135.1"/>
    </source>
</evidence>
<organism evidence="1">
    <name type="scientific">Arundo donax</name>
    <name type="common">Giant reed</name>
    <name type="synonym">Donax arundinaceus</name>
    <dbReference type="NCBI Taxonomy" id="35708"/>
    <lineage>
        <taxon>Eukaryota</taxon>
        <taxon>Viridiplantae</taxon>
        <taxon>Streptophyta</taxon>
        <taxon>Embryophyta</taxon>
        <taxon>Tracheophyta</taxon>
        <taxon>Spermatophyta</taxon>
        <taxon>Magnoliopsida</taxon>
        <taxon>Liliopsida</taxon>
        <taxon>Poales</taxon>
        <taxon>Poaceae</taxon>
        <taxon>PACMAD clade</taxon>
        <taxon>Arundinoideae</taxon>
        <taxon>Arundineae</taxon>
        <taxon>Arundo</taxon>
    </lineage>
</organism>
<reference evidence="1" key="1">
    <citation type="submission" date="2014-09" db="EMBL/GenBank/DDBJ databases">
        <authorList>
            <person name="Magalhaes I.L.F."/>
            <person name="Oliveira U."/>
            <person name="Santos F.R."/>
            <person name="Vidigal T.H.D.A."/>
            <person name="Brescovit A.D."/>
            <person name="Santos A.J."/>
        </authorList>
    </citation>
    <scope>NUCLEOTIDE SEQUENCE</scope>
    <source>
        <tissue evidence="1">Shoot tissue taken approximately 20 cm above the soil surface</tissue>
    </source>
</reference>
<dbReference type="EMBL" id="GBRH01201760">
    <property type="protein sequence ID" value="JAD96135.1"/>
    <property type="molecule type" value="Transcribed_RNA"/>
</dbReference>